<feature type="compositionally biased region" description="Basic residues" evidence="1">
    <location>
        <begin position="631"/>
        <end position="642"/>
    </location>
</feature>
<feature type="region of interest" description="Disordered" evidence="1">
    <location>
        <begin position="459"/>
        <end position="597"/>
    </location>
</feature>
<keyword evidence="3" id="KW-1185">Reference proteome</keyword>
<feature type="region of interest" description="Disordered" evidence="1">
    <location>
        <begin position="82"/>
        <end position="124"/>
    </location>
</feature>
<comment type="caution">
    <text evidence="2">The sequence shown here is derived from an EMBL/GenBank/DDBJ whole genome shotgun (WGS) entry which is preliminary data.</text>
</comment>
<reference evidence="2 3" key="1">
    <citation type="journal article" date="2017" name="PLoS Biol.">
        <title>The sea cucumber genome provides insights into morphological evolution and visceral regeneration.</title>
        <authorList>
            <person name="Zhang X."/>
            <person name="Sun L."/>
            <person name="Yuan J."/>
            <person name="Sun Y."/>
            <person name="Gao Y."/>
            <person name="Zhang L."/>
            <person name="Li S."/>
            <person name="Dai H."/>
            <person name="Hamel J.F."/>
            <person name="Liu C."/>
            <person name="Yu Y."/>
            <person name="Liu S."/>
            <person name="Lin W."/>
            <person name="Guo K."/>
            <person name="Jin S."/>
            <person name="Xu P."/>
            <person name="Storey K.B."/>
            <person name="Huan P."/>
            <person name="Zhang T."/>
            <person name="Zhou Y."/>
            <person name="Zhang J."/>
            <person name="Lin C."/>
            <person name="Li X."/>
            <person name="Xing L."/>
            <person name="Huo D."/>
            <person name="Sun M."/>
            <person name="Wang L."/>
            <person name="Mercier A."/>
            <person name="Li F."/>
            <person name="Yang H."/>
            <person name="Xiang J."/>
        </authorList>
    </citation>
    <scope>NUCLEOTIDE SEQUENCE [LARGE SCALE GENOMIC DNA]</scope>
    <source>
        <strain evidence="2">Shaxun</strain>
        <tissue evidence="2">Muscle</tissue>
    </source>
</reference>
<feature type="compositionally biased region" description="Polar residues" evidence="1">
    <location>
        <begin position="727"/>
        <end position="743"/>
    </location>
</feature>
<evidence type="ECO:0000313" key="3">
    <source>
        <dbReference type="Proteomes" id="UP000230750"/>
    </source>
</evidence>
<feature type="compositionally biased region" description="Basic and acidic residues" evidence="1">
    <location>
        <begin position="464"/>
        <end position="541"/>
    </location>
</feature>
<feature type="compositionally biased region" description="Basic and acidic residues" evidence="1">
    <location>
        <begin position="412"/>
        <end position="423"/>
    </location>
</feature>
<evidence type="ECO:0000313" key="2">
    <source>
        <dbReference type="EMBL" id="PIK55030.1"/>
    </source>
</evidence>
<name>A0A2G8L4F6_STIJA</name>
<feature type="compositionally biased region" description="Basic residues" evidence="1">
    <location>
        <begin position="103"/>
        <end position="116"/>
    </location>
</feature>
<accession>A0A2G8L4F6</accession>
<dbReference type="AlphaFoldDB" id="A0A2G8L4F6"/>
<feature type="region of interest" description="Disordered" evidence="1">
    <location>
        <begin position="766"/>
        <end position="791"/>
    </location>
</feature>
<feature type="compositionally biased region" description="Polar residues" evidence="1">
    <location>
        <begin position="424"/>
        <end position="433"/>
    </location>
</feature>
<feature type="region of interest" description="Disordered" evidence="1">
    <location>
        <begin position="377"/>
        <end position="440"/>
    </location>
</feature>
<feature type="compositionally biased region" description="Basic and acidic residues" evidence="1">
    <location>
        <begin position="644"/>
        <end position="653"/>
    </location>
</feature>
<feature type="compositionally biased region" description="Basic residues" evidence="1">
    <location>
        <begin position="555"/>
        <end position="571"/>
    </location>
</feature>
<feature type="region of interest" description="Disordered" evidence="1">
    <location>
        <begin position="15"/>
        <end position="48"/>
    </location>
</feature>
<evidence type="ECO:0000256" key="1">
    <source>
        <dbReference type="SAM" id="MobiDB-lite"/>
    </source>
</evidence>
<feature type="compositionally biased region" description="Acidic residues" evidence="1">
    <location>
        <begin position="654"/>
        <end position="668"/>
    </location>
</feature>
<sequence length="791" mass="90165">MADFRAQLDARRLLKKLTASPARGDGSSSHQYETTPRRDLTTQASGHTDTLKKKYEELGRLLALQHLEQNVLSSVGSLDVHLASSRKSRHKISKSSSQGSARSSKKLKNKSSASRKRTAEDEHIQTPGYMFVRIPQVIAEETLVEERLSPPVRSSKLRPKSGRAKPSQSDRRSTRSSHKTKYTTDQSEHLLDNSSSFGSVPSREYSNGEDSDLSASGRYHTSPRYIDKNGIIQFEEHHNFEGEDVIFDSVSENEELLFEERRTNEPLFVIEGEVELTETVTYQSPTKTEKAEIVDITEDNQSRQFHHSETGIPVGKSKKRVSFCENSDEEMMSGRRDDAEIQKDDFEARIPKGDLSSLHVVLENEILNELLLSPRPGLYQQSCNDKKEAKVSHNRKKKRKVKRKTKSEDDEVIKSTDSTESRESLGNSQNSPRVSDCKLERTDNPAIRLWLRRKNKLIRKQKRAERQKEKNEEIAEQKQREEKVEKLLKSEETVAEWKENKKKEAKERLKMEKNLRKAMKKQEEERKRVNNEKDLRTENRSPIHGSSGDKSQVAGKKKVKRKKIKKSKVHPGKVEENVENNVQIVNHQKRVSYDEWLSRKRTDAKKLRLKQESLASDPDLDQIIPSLGKERIKRATRIRGRRLQAVDEKREELDQSDLPESDQSDLPESDQQYENPFKLPGGDGDGWIKSLGSKPKRPVSARKPSQTTIKGVGKENPRKGSPVTEKQVITSRSVAQGSNQNQRYAWEGNDGLVQDSGCETLNSDHSTHGCHGNLTDSKSDKDEGIFLTDSV</sequence>
<dbReference type="EMBL" id="MRZV01000227">
    <property type="protein sequence ID" value="PIK55030.1"/>
    <property type="molecule type" value="Genomic_DNA"/>
</dbReference>
<feature type="compositionally biased region" description="Basic residues" evidence="1">
    <location>
        <begin position="84"/>
        <end position="93"/>
    </location>
</feature>
<feature type="compositionally biased region" description="Basic residues" evidence="1">
    <location>
        <begin position="392"/>
        <end position="405"/>
    </location>
</feature>
<organism evidence="2 3">
    <name type="scientific">Stichopus japonicus</name>
    <name type="common">Sea cucumber</name>
    <dbReference type="NCBI Taxonomy" id="307972"/>
    <lineage>
        <taxon>Eukaryota</taxon>
        <taxon>Metazoa</taxon>
        <taxon>Echinodermata</taxon>
        <taxon>Eleutherozoa</taxon>
        <taxon>Echinozoa</taxon>
        <taxon>Holothuroidea</taxon>
        <taxon>Aspidochirotacea</taxon>
        <taxon>Aspidochirotida</taxon>
        <taxon>Stichopodidae</taxon>
        <taxon>Apostichopus</taxon>
    </lineage>
</organism>
<feature type="region of interest" description="Disordered" evidence="1">
    <location>
        <begin position="611"/>
        <end position="748"/>
    </location>
</feature>
<dbReference type="Proteomes" id="UP000230750">
    <property type="component" value="Unassembled WGS sequence"/>
</dbReference>
<protein>
    <submittedName>
        <fullName evidence="2">Uncharacterized protein</fullName>
    </submittedName>
</protein>
<feature type="region of interest" description="Disordered" evidence="1">
    <location>
        <begin position="147"/>
        <end position="219"/>
    </location>
</feature>
<proteinExistence type="predicted"/>
<gene>
    <name evidence="2" type="ORF">BSL78_08078</name>
</gene>